<reference evidence="2 3" key="1">
    <citation type="submission" date="2014-07" db="EMBL/GenBank/DDBJ databases">
        <title>Methanogenic archaea and the global carbon cycle.</title>
        <authorList>
            <person name="Henriksen J.R."/>
            <person name="Luke J."/>
            <person name="Reinhart S."/>
            <person name="Benedict M.N."/>
            <person name="Youngblut N.D."/>
            <person name="Metcalf M.E."/>
            <person name="Whitaker R.J."/>
            <person name="Metcalf W.W."/>
        </authorList>
    </citation>
    <scope>NUCLEOTIDE SEQUENCE [LARGE SCALE GENOMIC DNA]</scope>
    <source>
        <strain evidence="2 3">CHTI-55</strain>
    </source>
</reference>
<dbReference type="GeneID" id="53688557"/>
<name>A0A0E3KS15_METTE</name>
<dbReference type="RefSeq" id="WP_082086784.1">
    <property type="nucleotide sequence ID" value="NZ_CP009502.1"/>
</dbReference>
<accession>A0A0E3KS15</accession>
<evidence type="ECO:0000313" key="2">
    <source>
        <dbReference type="EMBL" id="AKB16453.1"/>
    </source>
</evidence>
<dbReference type="AlphaFoldDB" id="A0A0E3KS15"/>
<dbReference type="NCBIfam" id="TIGR04279">
    <property type="entry name" value="TIGR04279 domain"/>
    <property type="match status" value="1"/>
</dbReference>
<dbReference type="Proteomes" id="UP000056925">
    <property type="component" value="Chromosome"/>
</dbReference>
<evidence type="ECO:0000313" key="3">
    <source>
        <dbReference type="Proteomes" id="UP000056925"/>
    </source>
</evidence>
<evidence type="ECO:0008006" key="4">
    <source>
        <dbReference type="Google" id="ProtNLM"/>
    </source>
</evidence>
<feature type="region of interest" description="Disordered" evidence="1">
    <location>
        <begin position="416"/>
        <end position="448"/>
    </location>
</feature>
<protein>
    <recommendedName>
        <fullName evidence="4">TIGR04279 domain-containing protein</fullName>
    </recommendedName>
</protein>
<sequence length="448" mass="49400">MNKKTGMSEINCRKWILSLVVLICIFSLISVSTAFSEKESGIVSIEKKGESVVLADHSESPTEGGWITLSGGKEIQLPQPLNFTYYGVKKLDGEGAKIKIKQSNPKLKKGNNTELTFTYPYSTHPFYTEDQSVIMSFNGSSDFKKQDVEIYLIKGFNVRSTGEILIDLADNKTMSLEEAFNKGTNFSTPISATLDKNGDLAEPLTFDSLEPGCYGILITLADDKNKKDKFEKGEKYKKGEKTEKEKKSKMKKVILSATCFEVLDYELEMDAADTLEKGEDLEVNLSLKGAPVDGNFTYGAALIKKEAYRADINLSTNGTRAGTDVFINEIGIARDLGINSTNYESKLNRDELSNNIQTLIGEGNGTISIGEENQSTLSLMTYDLLPGDYLLFTGAYEPGKGIVSIDQKELTIFAAGTSQTEPDQDSEKELNSKPDSSSGLWKNLQDRF</sequence>
<dbReference type="InterPro" id="IPR026595">
    <property type="entry name" value="CHP04279"/>
</dbReference>
<proteinExistence type="predicted"/>
<dbReference type="EMBL" id="CP009502">
    <property type="protein sequence ID" value="AKB16453.1"/>
    <property type="molecule type" value="Genomic_DNA"/>
</dbReference>
<dbReference type="HOGENOM" id="CLU_048698_0_0_2"/>
<dbReference type="KEGG" id="mthe:MSTHC_2135"/>
<dbReference type="PATRIC" id="fig|1434121.4.peg.2596"/>
<organism evidence="2 3">
    <name type="scientific">Methanosarcina thermophila CHTI-55</name>
    <dbReference type="NCBI Taxonomy" id="1434121"/>
    <lineage>
        <taxon>Archaea</taxon>
        <taxon>Methanobacteriati</taxon>
        <taxon>Methanobacteriota</taxon>
        <taxon>Stenosarchaea group</taxon>
        <taxon>Methanomicrobia</taxon>
        <taxon>Methanosarcinales</taxon>
        <taxon>Methanosarcinaceae</taxon>
        <taxon>Methanosarcina</taxon>
    </lineage>
</organism>
<evidence type="ECO:0000256" key="1">
    <source>
        <dbReference type="SAM" id="MobiDB-lite"/>
    </source>
</evidence>
<gene>
    <name evidence="2" type="ORF">MSTHC_2135</name>
</gene>